<comment type="caution">
    <text evidence="1">The sequence shown here is derived from an EMBL/GenBank/DDBJ whole genome shotgun (WGS) entry which is preliminary data.</text>
</comment>
<dbReference type="Proteomes" id="UP001501742">
    <property type="component" value="Unassembled WGS sequence"/>
</dbReference>
<evidence type="ECO:0000313" key="1">
    <source>
        <dbReference type="EMBL" id="GAA1494177.1"/>
    </source>
</evidence>
<accession>A0ABN1ZFH1</accession>
<reference evidence="1 2" key="1">
    <citation type="journal article" date="2019" name="Int. J. Syst. Evol. Microbiol.">
        <title>The Global Catalogue of Microorganisms (GCM) 10K type strain sequencing project: providing services to taxonomists for standard genome sequencing and annotation.</title>
        <authorList>
            <consortium name="The Broad Institute Genomics Platform"/>
            <consortium name="The Broad Institute Genome Sequencing Center for Infectious Disease"/>
            <person name="Wu L."/>
            <person name="Ma J."/>
        </authorList>
    </citation>
    <scope>NUCLEOTIDE SEQUENCE [LARGE SCALE GENOMIC DNA]</scope>
    <source>
        <strain evidence="1 2">JCM 12140</strain>
    </source>
</reference>
<name>A0ABN1ZFH1_9MICO</name>
<sequence>MIPISDSSAHLGQVIAERGVSLYMIVFDQVVQIDALSDSRSWQLDTEPLFAIQTFDGRFDEGAWQVIGHAEPDRERFLPAFTHGLVETGGVRVTDFSGTRERLATPEESATVPHTITRSSLLLEMAVRAQAGLEPWLPAFDGIRYKKTPTSAELFGA</sequence>
<protein>
    <submittedName>
        <fullName evidence="1">Uncharacterized protein</fullName>
    </submittedName>
</protein>
<organism evidence="1 2">
    <name type="scientific">Curtobacterium herbarum</name>
    <dbReference type="NCBI Taxonomy" id="150122"/>
    <lineage>
        <taxon>Bacteria</taxon>
        <taxon>Bacillati</taxon>
        <taxon>Actinomycetota</taxon>
        <taxon>Actinomycetes</taxon>
        <taxon>Micrococcales</taxon>
        <taxon>Microbacteriaceae</taxon>
        <taxon>Curtobacterium</taxon>
    </lineage>
</organism>
<evidence type="ECO:0000313" key="2">
    <source>
        <dbReference type="Proteomes" id="UP001501742"/>
    </source>
</evidence>
<dbReference type="EMBL" id="BAAAJX010000014">
    <property type="protein sequence ID" value="GAA1494177.1"/>
    <property type="molecule type" value="Genomic_DNA"/>
</dbReference>
<keyword evidence="2" id="KW-1185">Reference proteome</keyword>
<gene>
    <name evidence="1" type="ORF">GCM10009627_25230</name>
</gene>
<proteinExistence type="predicted"/>